<dbReference type="EC" id="3.4.11.5" evidence="8"/>
<comment type="catalytic activity">
    <reaction evidence="1 8">
        <text>Release of N-terminal proline from a peptide.</text>
        <dbReference type="EC" id="3.4.11.5"/>
    </reaction>
</comment>
<dbReference type="Pfam" id="PF00561">
    <property type="entry name" value="Abhydrolase_1"/>
    <property type="match status" value="1"/>
</dbReference>
<dbReference type="PANTHER" id="PTHR43722">
    <property type="entry name" value="PROLINE IMINOPEPTIDASE"/>
    <property type="match status" value="1"/>
</dbReference>
<evidence type="ECO:0000256" key="2">
    <source>
        <dbReference type="ARBA" id="ARBA00004496"/>
    </source>
</evidence>
<dbReference type="Gene3D" id="3.40.50.1820">
    <property type="entry name" value="alpha/beta hydrolase"/>
    <property type="match status" value="1"/>
</dbReference>
<keyword evidence="7 8" id="KW-0378">Hydrolase</keyword>
<comment type="caution">
    <text evidence="10">The sequence shown here is derived from an EMBL/GenBank/DDBJ whole genome shotgun (WGS) entry which is preliminary data.</text>
</comment>
<evidence type="ECO:0000256" key="8">
    <source>
        <dbReference type="RuleBase" id="RU003421"/>
    </source>
</evidence>
<keyword evidence="4 8" id="KW-0031">Aminopeptidase</keyword>
<organism evidence="10 11">
    <name type="scientific">Actinomadura pelletieri DSM 43383</name>
    <dbReference type="NCBI Taxonomy" id="1120940"/>
    <lineage>
        <taxon>Bacteria</taxon>
        <taxon>Bacillati</taxon>
        <taxon>Actinomycetota</taxon>
        <taxon>Actinomycetes</taxon>
        <taxon>Streptosporangiales</taxon>
        <taxon>Thermomonosporaceae</taxon>
        <taxon>Actinomadura</taxon>
    </lineage>
</organism>
<dbReference type="AlphaFoldDB" id="A0A495QN79"/>
<dbReference type="PANTHER" id="PTHR43722:SF1">
    <property type="entry name" value="PROLINE IMINOPEPTIDASE"/>
    <property type="match status" value="1"/>
</dbReference>
<accession>A0A495QN79</accession>
<evidence type="ECO:0000256" key="4">
    <source>
        <dbReference type="ARBA" id="ARBA00022438"/>
    </source>
</evidence>
<sequence length="935" mass="96271">MVDPLVAFGELLGDGVAFGGQLPHGGDGLVAFAARLVGAAAGQGQLGLGAGLGLDGGLTGAFGGLPGLGVAVAFPFGLLGGFQGLGGCGEGLLAFGLGGVGARGGVLGAAVGVLRPAVGVLGAALVLLGPALGDLGAAPGLVGLLARGDDGVLEVLRGHLGVGELGAQGGQFGVRGLQPAGQLRGLLGDAVAFGLGGAAPADGVLDGAQRVVAGLAHGVALLDGLPDGGLGLGDAALRLFDLRLNLLQLRAGLVGLGAGLVGLDPSLLGLVPRGGRVALRVLLLRLEGGDLRDRLLLDVGGAAVGLGELPLGLDGAAFGLLGLPTGTLHLTPRGRGVALRGLLLRGDGGDLRGALVLGLDGAAFGLLGLPTGTLHLTPRGGRVALRGLLLRRDGGDLRRDLVLRLADLAFSGGERVADEVGHLAESLDDVPRLGLGLLDLGARGVAARLGQLDRLLGGGHGRRLGRAARVAAQGGPGGRGVREPAGAARSVQLAHCSARLAARSPAAPLIVVPAFLARRRVISLTCLLARRRPAVFAGVGVHISIAPLPALSLVASLTEGTLAPTSGAFAQFGVCFPDGRGVFAHAGGLVGGGTGRPAVPWVTSGGRVGESPSMDLRTLYPPIEPYDSGLLDVGDGDQIYWEVCGAPDGKPAVMVHGGPGGGCSPAHRRQFDPEAYRIVLFDQRNCGRSLPHAKDPEVSLEANTTWNLVADMERLREHLGIDRWQVFGGSWGSALSLAYAQTHPDRVTELVLRGIFTMRAFELYWFYQEGASLLFPDLWEKFVEPIPEDERDDLMTAFRERLESPDRDVRIAAAKAWATWEGSTVTLLPDPDLTAGFGEPDYAVAFARIENHYFVNGGFFEEGQLIRDVDKIRHIPAVIVQGRYDVCTPVATAWDLHRAWPEADFHIVDDAGHAYSEPGILHRLIEATDRFAGKP</sequence>
<evidence type="ECO:0000256" key="5">
    <source>
        <dbReference type="ARBA" id="ARBA00022490"/>
    </source>
</evidence>
<comment type="similarity">
    <text evidence="3 8">Belongs to the peptidase S33 family.</text>
</comment>
<dbReference type="Proteomes" id="UP000274601">
    <property type="component" value="Unassembled WGS sequence"/>
</dbReference>
<dbReference type="EMBL" id="RBWU01000003">
    <property type="protein sequence ID" value="RKS74407.1"/>
    <property type="molecule type" value="Genomic_DNA"/>
</dbReference>
<evidence type="ECO:0000256" key="6">
    <source>
        <dbReference type="ARBA" id="ARBA00022670"/>
    </source>
</evidence>
<comment type="subcellular location">
    <subcellularLocation>
        <location evidence="2">Cytoplasm</location>
    </subcellularLocation>
</comment>
<dbReference type="SUPFAM" id="SSF53474">
    <property type="entry name" value="alpha/beta-Hydrolases"/>
    <property type="match status" value="1"/>
</dbReference>
<feature type="domain" description="AB hydrolase-1" evidence="9">
    <location>
        <begin position="653"/>
        <end position="914"/>
    </location>
</feature>
<name>A0A495QN79_9ACTN</name>
<evidence type="ECO:0000259" key="9">
    <source>
        <dbReference type="Pfam" id="PF00561"/>
    </source>
</evidence>
<dbReference type="InterPro" id="IPR029058">
    <property type="entry name" value="AB_hydrolase_fold"/>
</dbReference>
<keyword evidence="5" id="KW-0963">Cytoplasm</keyword>
<dbReference type="InterPro" id="IPR000073">
    <property type="entry name" value="AB_hydrolase_1"/>
</dbReference>
<keyword evidence="11" id="KW-1185">Reference proteome</keyword>
<dbReference type="InterPro" id="IPR002410">
    <property type="entry name" value="Peptidase_S33"/>
</dbReference>
<dbReference type="PRINTS" id="PR00793">
    <property type="entry name" value="PROAMNOPTASE"/>
</dbReference>
<proteinExistence type="inferred from homology"/>
<reference evidence="10 11" key="1">
    <citation type="submission" date="2018-10" db="EMBL/GenBank/DDBJ databases">
        <title>Genomic Encyclopedia of Archaeal and Bacterial Type Strains, Phase II (KMG-II): from individual species to whole genera.</title>
        <authorList>
            <person name="Goeker M."/>
        </authorList>
    </citation>
    <scope>NUCLEOTIDE SEQUENCE [LARGE SCALE GENOMIC DNA]</scope>
    <source>
        <strain evidence="10 11">DSM 43383</strain>
    </source>
</reference>
<dbReference type="GO" id="GO:0005737">
    <property type="term" value="C:cytoplasm"/>
    <property type="evidence" value="ECO:0007669"/>
    <property type="project" value="UniProtKB-SubCell"/>
</dbReference>
<gene>
    <name evidence="10" type="ORF">BZB76_2920</name>
</gene>
<evidence type="ECO:0000256" key="7">
    <source>
        <dbReference type="ARBA" id="ARBA00022801"/>
    </source>
</evidence>
<evidence type="ECO:0000313" key="11">
    <source>
        <dbReference type="Proteomes" id="UP000274601"/>
    </source>
</evidence>
<evidence type="ECO:0000313" key="10">
    <source>
        <dbReference type="EMBL" id="RKS74407.1"/>
    </source>
</evidence>
<evidence type="ECO:0000256" key="3">
    <source>
        <dbReference type="ARBA" id="ARBA00010088"/>
    </source>
</evidence>
<dbReference type="InterPro" id="IPR005944">
    <property type="entry name" value="Pro_iminopeptidase"/>
</dbReference>
<dbReference type="GO" id="GO:0004177">
    <property type="term" value="F:aminopeptidase activity"/>
    <property type="evidence" value="ECO:0007669"/>
    <property type="project" value="UniProtKB-KW"/>
</dbReference>
<evidence type="ECO:0000256" key="1">
    <source>
        <dbReference type="ARBA" id="ARBA00001585"/>
    </source>
</evidence>
<dbReference type="GO" id="GO:0006508">
    <property type="term" value="P:proteolysis"/>
    <property type="evidence" value="ECO:0007669"/>
    <property type="project" value="UniProtKB-KW"/>
</dbReference>
<dbReference type="NCBIfam" id="TIGR01249">
    <property type="entry name" value="pro_imino_pep_1"/>
    <property type="match status" value="1"/>
</dbReference>
<protein>
    <recommendedName>
        <fullName evidence="8">Proline iminopeptidase</fullName>
        <ecNumber evidence="8">3.4.11.5</ecNumber>
    </recommendedName>
</protein>
<keyword evidence="6 8" id="KW-0645">Protease</keyword>